<organism evidence="1 2">
    <name type="scientific">Coprinellus micaceus</name>
    <name type="common">Glistening ink-cap mushroom</name>
    <name type="synonym">Coprinus micaceus</name>
    <dbReference type="NCBI Taxonomy" id="71717"/>
    <lineage>
        <taxon>Eukaryota</taxon>
        <taxon>Fungi</taxon>
        <taxon>Dikarya</taxon>
        <taxon>Basidiomycota</taxon>
        <taxon>Agaricomycotina</taxon>
        <taxon>Agaricomycetes</taxon>
        <taxon>Agaricomycetidae</taxon>
        <taxon>Agaricales</taxon>
        <taxon>Agaricineae</taxon>
        <taxon>Psathyrellaceae</taxon>
        <taxon>Coprinellus</taxon>
    </lineage>
</organism>
<dbReference type="AlphaFoldDB" id="A0A4Y7SPC5"/>
<keyword evidence="2" id="KW-1185">Reference proteome</keyword>
<dbReference type="Proteomes" id="UP000298030">
    <property type="component" value="Unassembled WGS sequence"/>
</dbReference>
<accession>A0A4Y7SPC5</accession>
<name>A0A4Y7SPC5_COPMI</name>
<evidence type="ECO:0000313" key="1">
    <source>
        <dbReference type="EMBL" id="TEB23561.1"/>
    </source>
</evidence>
<dbReference type="OrthoDB" id="2501483at2759"/>
<gene>
    <name evidence="1" type="ORF">FA13DRAFT_1715362</name>
</gene>
<dbReference type="EMBL" id="QPFP01000077">
    <property type="protein sequence ID" value="TEB23561.1"/>
    <property type="molecule type" value="Genomic_DNA"/>
</dbReference>
<evidence type="ECO:0000313" key="2">
    <source>
        <dbReference type="Proteomes" id="UP000298030"/>
    </source>
</evidence>
<protein>
    <submittedName>
        <fullName evidence="1">Uncharacterized protein</fullName>
    </submittedName>
</protein>
<proteinExistence type="predicted"/>
<reference evidence="1 2" key="1">
    <citation type="journal article" date="2019" name="Nat. Ecol. Evol.">
        <title>Megaphylogeny resolves global patterns of mushroom evolution.</title>
        <authorList>
            <person name="Varga T."/>
            <person name="Krizsan K."/>
            <person name="Foldi C."/>
            <person name="Dima B."/>
            <person name="Sanchez-Garcia M."/>
            <person name="Sanchez-Ramirez S."/>
            <person name="Szollosi G.J."/>
            <person name="Szarkandi J.G."/>
            <person name="Papp V."/>
            <person name="Albert L."/>
            <person name="Andreopoulos W."/>
            <person name="Angelini C."/>
            <person name="Antonin V."/>
            <person name="Barry K.W."/>
            <person name="Bougher N.L."/>
            <person name="Buchanan P."/>
            <person name="Buyck B."/>
            <person name="Bense V."/>
            <person name="Catcheside P."/>
            <person name="Chovatia M."/>
            <person name="Cooper J."/>
            <person name="Damon W."/>
            <person name="Desjardin D."/>
            <person name="Finy P."/>
            <person name="Geml J."/>
            <person name="Haridas S."/>
            <person name="Hughes K."/>
            <person name="Justo A."/>
            <person name="Karasinski D."/>
            <person name="Kautmanova I."/>
            <person name="Kiss B."/>
            <person name="Kocsube S."/>
            <person name="Kotiranta H."/>
            <person name="LaButti K.M."/>
            <person name="Lechner B.E."/>
            <person name="Liimatainen K."/>
            <person name="Lipzen A."/>
            <person name="Lukacs Z."/>
            <person name="Mihaltcheva S."/>
            <person name="Morgado L.N."/>
            <person name="Niskanen T."/>
            <person name="Noordeloos M.E."/>
            <person name="Ohm R.A."/>
            <person name="Ortiz-Santana B."/>
            <person name="Ovrebo C."/>
            <person name="Racz N."/>
            <person name="Riley R."/>
            <person name="Savchenko A."/>
            <person name="Shiryaev A."/>
            <person name="Soop K."/>
            <person name="Spirin V."/>
            <person name="Szebenyi C."/>
            <person name="Tomsovsky M."/>
            <person name="Tulloss R.E."/>
            <person name="Uehling J."/>
            <person name="Grigoriev I.V."/>
            <person name="Vagvolgyi C."/>
            <person name="Papp T."/>
            <person name="Martin F.M."/>
            <person name="Miettinen O."/>
            <person name="Hibbett D.S."/>
            <person name="Nagy L.G."/>
        </authorList>
    </citation>
    <scope>NUCLEOTIDE SEQUENCE [LARGE SCALE GENOMIC DNA]</scope>
    <source>
        <strain evidence="1 2">FP101781</strain>
    </source>
</reference>
<dbReference type="STRING" id="71717.A0A4Y7SPC5"/>
<sequence length="161" mass="17660">MPTLVPSAALWDATTVRLSGGLPTSSSKAKLERAKMIQMKNSAPQCLGVVLDLEAEDDELSDVDEEDMLEEESSSAPQIRVQVGRHMVIAHETFYGAEAPSTVIEMIKKVWSTNECLDGQLVIKDPFFANIGLTVDIFHFKSKHKESNVACQTECNAADFS</sequence>
<comment type="caution">
    <text evidence="1">The sequence shown here is derived from an EMBL/GenBank/DDBJ whole genome shotgun (WGS) entry which is preliminary data.</text>
</comment>